<sequence>MEFGWMIPSYTRREVLRVAGLASVSPFSSGIGSGRCAEPPATEDRTTAVGDFDPFPEKVRDRARTLGETVQKSVVRISTDSGGGTGWIIDSGYILTNSHVVQEAPSVAIETFDNRTGMATRVGFHRDFFPDIALLKTDLETPTPLSLARNTHSSPNDVLLAVGHPKMVGNWVISLGRYDCYNPHSDWIEATIPIGDGNSGSPLLTMDGDVIGCVNGTTRENHAIARENRPKTVYTAFPRRLTVATATPADTITKWVSRWR</sequence>
<gene>
    <name evidence="1" type="ORF">SAMN05421858_3406</name>
</gene>
<accession>A0A1N7D1G1</accession>
<dbReference type="Gene3D" id="2.40.10.120">
    <property type="match status" value="1"/>
</dbReference>
<dbReference type="RefSeq" id="WP_076431294.1">
    <property type="nucleotide sequence ID" value="NZ_FTNO01000003.1"/>
</dbReference>
<dbReference type="InterPro" id="IPR009003">
    <property type="entry name" value="Peptidase_S1_PA"/>
</dbReference>
<organism evidence="1 2">
    <name type="scientific">Haladaptatus litoreus</name>
    <dbReference type="NCBI Taxonomy" id="553468"/>
    <lineage>
        <taxon>Archaea</taxon>
        <taxon>Methanobacteriati</taxon>
        <taxon>Methanobacteriota</taxon>
        <taxon>Stenosarchaea group</taxon>
        <taxon>Halobacteria</taxon>
        <taxon>Halobacteriales</taxon>
        <taxon>Haladaptataceae</taxon>
        <taxon>Haladaptatus</taxon>
    </lineage>
</organism>
<dbReference type="PANTHER" id="PTHR43019">
    <property type="entry name" value="SERINE ENDOPROTEASE DEGS"/>
    <property type="match status" value="1"/>
</dbReference>
<evidence type="ECO:0000313" key="1">
    <source>
        <dbReference type="EMBL" id="SIR69683.1"/>
    </source>
</evidence>
<dbReference type="AlphaFoldDB" id="A0A1N7D1G1"/>
<name>A0A1N7D1G1_9EURY</name>
<keyword evidence="2" id="KW-1185">Reference proteome</keyword>
<proteinExistence type="predicted"/>
<dbReference type="Proteomes" id="UP000186914">
    <property type="component" value="Unassembled WGS sequence"/>
</dbReference>
<evidence type="ECO:0000313" key="2">
    <source>
        <dbReference type="Proteomes" id="UP000186914"/>
    </source>
</evidence>
<dbReference type="GO" id="GO:0004252">
    <property type="term" value="F:serine-type endopeptidase activity"/>
    <property type="evidence" value="ECO:0007669"/>
    <property type="project" value="InterPro"/>
</dbReference>
<reference evidence="2" key="1">
    <citation type="submission" date="2017-01" db="EMBL/GenBank/DDBJ databases">
        <authorList>
            <person name="Varghese N."/>
            <person name="Submissions S."/>
        </authorList>
    </citation>
    <scope>NUCLEOTIDE SEQUENCE [LARGE SCALE GENOMIC DNA]</scope>
    <source>
        <strain evidence="2">CGMCC 1.7737</strain>
    </source>
</reference>
<dbReference type="InterPro" id="IPR001940">
    <property type="entry name" value="Peptidase_S1C"/>
</dbReference>
<dbReference type="PANTHER" id="PTHR43019:SF23">
    <property type="entry name" value="PROTEASE DO-LIKE 5, CHLOROPLASTIC"/>
    <property type="match status" value="1"/>
</dbReference>
<protein>
    <submittedName>
        <fullName evidence="1">Trypsin-like peptidase domain-containing protein</fullName>
    </submittedName>
</protein>
<dbReference type="OrthoDB" id="350578at2157"/>
<dbReference type="SUPFAM" id="SSF50494">
    <property type="entry name" value="Trypsin-like serine proteases"/>
    <property type="match status" value="1"/>
</dbReference>
<dbReference type="PRINTS" id="PR00834">
    <property type="entry name" value="PROTEASES2C"/>
</dbReference>
<dbReference type="GO" id="GO:0006508">
    <property type="term" value="P:proteolysis"/>
    <property type="evidence" value="ECO:0007669"/>
    <property type="project" value="InterPro"/>
</dbReference>
<dbReference type="Pfam" id="PF13365">
    <property type="entry name" value="Trypsin_2"/>
    <property type="match status" value="1"/>
</dbReference>
<dbReference type="EMBL" id="FTNO01000003">
    <property type="protein sequence ID" value="SIR69683.1"/>
    <property type="molecule type" value="Genomic_DNA"/>
</dbReference>